<comment type="caution">
    <text evidence="2">The sequence shown here is derived from an EMBL/GenBank/DDBJ whole genome shotgun (WGS) entry which is preliminary data.</text>
</comment>
<evidence type="ECO:0000256" key="1">
    <source>
        <dbReference type="SAM" id="Coils"/>
    </source>
</evidence>
<accession>K1MC11</accession>
<dbReference type="EMBL" id="AGZG01000087">
    <property type="protein sequence ID" value="EKB65176.1"/>
    <property type="molecule type" value="Genomic_DNA"/>
</dbReference>
<proteinExistence type="predicted"/>
<evidence type="ECO:0000313" key="3">
    <source>
        <dbReference type="Proteomes" id="UP000004722"/>
    </source>
</evidence>
<gene>
    <name evidence="2" type="ORF">HMPREF9249_01568</name>
</gene>
<feature type="coiled-coil region" evidence="1">
    <location>
        <begin position="4"/>
        <end position="38"/>
    </location>
</feature>
<dbReference type="PATRIC" id="fig|883092.3.peg.1564"/>
<organism evidence="2 3">
    <name type="scientific">Lactobacillus crispatus FB077-07</name>
    <dbReference type="NCBI Taxonomy" id="883092"/>
    <lineage>
        <taxon>Bacteria</taxon>
        <taxon>Bacillati</taxon>
        <taxon>Bacillota</taxon>
        <taxon>Bacilli</taxon>
        <taxon>Lactobacillales</taxon>
        <taxon>Lactobacillaceae</taxon>
        <taxon>Lactobacillus</taxon>
    </lineage>
</organism>
<dbReference type="HOGENOM" id="CLU_3235139_0_0_9"/>
<protein>
    <recommendedName>
        <fullName evidence="4">Transposase TnpC homeodomain domain-containing protein</fullName>
    </recommendedName>
</protein>
<evidence type="ECO:0008006" key="4">
    <source>
        <dbReference type="Google" id="ProtNLM"/>
    </source>
</evidence>
<name>K1MC11_9LACO</name>
<dbReference type="Proteomes" id="UP000004722">
    <property type="component" value="Unassembled WGS sequence"/>
</dbReference>
<keyword evidence="1" id="KW-0175">Coiled coil</keyword>
<dbReference type="AlphaFoldDB" id="K1MC11"/>
<reference evidence="2 3" key="1">
    <citation type="submission" date="2012-07" db="EMBL/GenBank/DDBJ databases">
        <title>The Genome Sequence of Lactobacillus crispatus FB077-07.</title>
        <authorList>
            <consortium name="The Broad Institute Genome Sequencing Platform"/>
            <person name="Earl A."/>
            <person name="Ward D."/>
            <person name="Feldgarden M."/>
            <person name="Gevers D."/>
            <person name="Saerens B."/>
            <person name="Vaneechoutte M."/>
            <person name="Walker B."/>
            <person name="Young S.K."/>
            <person name="Zeng Q."/>
            <person name="Gargeya S."/>
            <person name="Fitzgerald M."/>
            <person name="Haas B."/>
            <person name="Abouelleil A."/>
            <person name="Alvarado L."/>
            <person name="Arachchi H.M."/>
            <person name="Berlin A.M."/>
            <person name="Chapman S.B."/>
            <person name="Goldberg J."/>
            <person name="Griggs A."/>
            <person name="Gujja S."/>
            <person name="Hansen M."/>
            <person name="Howarth C."/>
            <person name="Imamovic A."/>
            <person name="Larimer J."/>
            <person name="McCowen C."/>
            <person name="Montmayeur A."/>
            <person name="Murphy C."/>
            <person name="Neiman D."/>
            <person name="Pearson M."/>
            <person name="Priest M."/>
            <person name="Roberts A."/>
            <person name="Saif S."/>
            <person name="Shea T."/>
            <person name="Sisk P."/>
            <person name="Sykes S."/>
            <person name="Wortman J."/>
            <person name="Nusbaum C."/>
            <person name="Birren B."/>
        </authorList>
    </citation>
    <scope>NUCLEOTIDE SEQUENCE [LARGE SCALE GENOMIC DNA]</scope>
    <source>
        <strain evidence="2 3">FB077-07</strain>
    </source>
</reference>
<sequence>MTKVETKDETIQGLMATINNLNEEIALLREQVAYLTQKRYGKS</sequence>
<evidence type="ECO:0000313" key="2">
    <source>
        <dbReference type="EMBL" id="EKB65176.1"/>
    </source>
</evidence>